<gene>
    <name evidence="4" type="primary">UPK2</name>
</gene>
<dbReference type="CTD" id="7379"/>
<proteinExistence type="predicted"/>
<dbReference type="FunCoup" id="A0A6P7ZTP0">
    <property type="interactions" value="102"/>
</dbReference>
<dbReference type="PANTHER" id="PTHR17573">
    <property type="entry name" value="UROPLAKIN II"/>
    <property type="match status" value="1"/>
</dbReference>
<dbReference type="GeneID" id="115481490"/>
<evidence type="ECO:0000256" key="1">
    <source>
        <dbReference type="SAM" id="Phobius"/>
    </source>
</evidence>
<accession>A0A6P7ZTP0</accession>
<name>A0A6P7ZTP0_9AMPH</name>
<keyword evidence="1" id="KW-0472">Membrane</keyword>
<keyword evidence="1" id="KW-1133">Transmembrane helix</keyword>
<evidence type="ECO:0000313" key="4">
    <source>
        <dbReference type="RefSeq" id="XP_030076510.1"/>
    </source>
</evidence>
<reference evidence="4" key="1">
    <citation type="submission" date="2025-08" db="UniProtKB">
        <authorList>
            <consortium name="RefSeq"/>
        </authorList>
    </citation>
    <scope>IDENTIFICATION</scope>
</reference>
<organism evidence="3 4">
    <name type="scientific">Microcaecilia unicolor</name>
    <dbReference type="NCBI Taxonomy" id="1415580"/>
    <lineage>
        <taxon>Eukaryota</taxon>
        <taxon>Metazoa</taxon>
        <taxon>Chordata</taxon>
        <taxon>Craniata</taxon>
        <taxon>Vertebrata</taxon>
        <taxon>Euteleostomi</taxon>
        <taxon>Amphibia</taxon>
        <taxon>Gymnophiona</taxon>
        <taxon>Siphonopidae</taxon>
        <taxon>Microcaecilia</taxon>
    </lineage>
</organism>
<protein>
    <submittedName>
        <fullName evidence="4">Uroplakin-2</fullName>
    </submittedName>
</protein>
<keyword evidence="2" id="KW-0732">Signal</keyword>
<dbReference type="InterPro" id="IPR009952">
    <property type="entry name" value="Uroplakin-2"/>
</dbReference>
<sequence>MQLLAFLLILLLPSSNNAQDFNVSLASNLVTSIFSKSVVVTLPSCEYIGKKASLTATPSANADRAQTSTFDVPACRLRRDVINVVDSGSSFTVTKNIGYQITNLSPNTSYSITYKVDNASSNNLHATTLNPTSYQSINTSMARSGGMVVITVLLSIAMAVLTVGLIVTLVMNKRQ</sequence>
<keyword evidence="3" id="KW-1185">Reference proteome</keyword>
<feature type="signal peptide" evidence="2">
    <location>
        <begin position="1"/>
        <end position="18"/>
    </location>
</feature>
<dbReference type="OrthoDB" id="9947134at2759"/>
<feature type="transmembrane region" description="Helical" evidence="1">
    <location>
        <begin position="146"/>
        <end position="171"/>
    </location>
</feature>
<evidence type="ECO:0000256" key="2">
    <source>
        <dbReference type="SAM" id="SignalP"/>
    </source>
</evidence>
<dbReference type="InParanoid" id="A0A6P7ZTP0"/>
<keyword evidence="1" id="KW-0812">Transmembrane</keyword>
<dbReference type="Proteomes" id="UP000515156">
    <property type="component" value="Chromosome 12"/>
</dbReference>
<dbReference type="PANTHER" id="PTHR17573:SF0">
    <property type="entry name" value="UROPLAKIN-2"/>
    <property type="match status" value="1"/>
</dbReference>
<evidence type="ECO:0000313" key="3">
    <source>
        <dbReference type="Proteomes" id="UP000515156"/>
    </source>
</evidence>
<dbReference type="Pfam" id="PF07353">
    <property type="entry name" value="Uroplakin_II"/>
    <property type="match status" value="1"/>
</dbReference>
<dbReference type="AlphaFoldDB" id="A0A6P7ZTP0"/>
<dbReference type="RefSeq" id="XP_030076510.1">
    <property type="nucleotide sequence ID" value="XM_030220650.1"/>
</dbReference>
<dbReference type="KEGG" id="muo:115481490"/>
<feature type="chain" id="PRO_5028281863" evidence="2">
    <location>
        <begin position="19"/>
        <end position="175"/>
    </location>
</feature>